<dbReference type="PANTHER" id="PTHR30085:SF6">
    <property type="entry name" value="ABC TRANSPORTER GLUTAMINE-BINDING PROTEIN GLNH"/>
    <property type="match status" value="1"/>
</dbReference>
<dbReference type="GO" id="GO:0030288">
    <property type="term" value="C:outer membrane-bounded periplasmic space"/>
    <property type="evidence" value="ECO:0007669"/>
    <property type="project" value="TreeGrafter"/>
</dbReference>
<protein>
    <submittedName>
        <fullName evidence="7">Glutamine ABC transporter substrate-binding protein</fullName>
    </submittedName>
</protein>
<reference evidence="7" key="1">
    <citation type="submission" date="2023-04" db="EMBL/GenBank/DDBJ databases">
        <title>Draft genome sequences of Lactobacillus delbrueckii subsp. bulgaricus ME-900 and ME-901 with improved acid tolerance.</title>
        <authorList>
            <person name="Ishida T."/>
            <person name="Yamamoto E."/>
            <person name="Koizumi A."/>
            <person name="Fujiwara S."/>
            <person name="Makino S."/>
            <person name="Kano H."/>
            <person name="Kimura K."/>
        </authorList>
    </citation>
    <scope>NUCLEOTIDE SEQUENCE</scope>
    <source>
        <strain evidence="7">ME-900</strain>
    </source>
</reference>
<dbReference type="SMART" id="SM00079">
    <property type="entry name" value="PBPe"/>
    <property type="match status" value="1"/>
</dbReference>
<dbReference type="InterPro" id="IPR001320">
    <property type="entry name" value="Iontro_rcpt_C"/>
</dbReference>
<dbReference type="GO" id="GO:0016020">
    <property type="term" value="C:membrane"/>
    <property type="evidence" value="ECO:0007669"/>
    <property type="project" value="InterPro"/>
</dbReference>
<accession>A0AAV5PFL2</accession>
<evidence type="ECO:0000259" key="6">
    <source>
        <dbReference type="SMART" id="SM00079"/>
    </source>
</evidence>
<evidence type="ECO:0000313" key="8">
    <source>
        <dbReference type="Proteomes" id="UP001165243"/>
    </source>
</evidence>
<dbReference type="Proteomes" id="UP001165243">
    <property type="component" value="Unassembled WGS sequence"/>
</dbReference>
<dbReference type="Gene3D" id="3.40.190.10">
    <property type="entry name" value="Periplasmic binding protein-like II"/>
    <property type="match status" value="2"/>
</dbReference>
<dbReference type="GO" id="GO:0006865">
    <property type="term" value="P:amino acid transport"/>
    <property type="evidence" value="ECO:0007669"/>
    <property type="project" value="TreeGrafter"/>
</dbReference>
<evidence type="ECO:0000256" key="1">
    <source>
        <dbReference type="ARBA" id="ARBA00010333"/>
    </source>
</evidence>
<dbReference type="InterPro" id="IPR051455">
    <property type="entry name" value="Bact_solute-bind_prot3"/>
</dbReference>
<proteinExistence type="inferred from homology"/>
<evidence type="ECO:0000256" key="2">
    <source>
        <dbReference type="ARBA" id="ARBA00022448"/>
    </source>
</evidence>
<comment type="caution">
    <text evidence="7">The sequence shown here is derived from an EMBL/GenBank/DDBJ whole genome shotgun (WGS) entry which is preliminary data.</text>
</comment>
<evidence type="ECO:0000256" key="3">
    <source>
        <dbReference type="ARBA" id="ARBA00022729"/>
    </source>
</evidence>
<sequence>MKNMKNMKRQPQTIKRIIQALACSLLLLLATSLTACSSKQESSYARAKQSKQITWGVRPDTKLFGLTNIKTGKIEGFEIDLATAITKQILGPKSKAVFRPITEKTRITLLHNGSLDAVISTMTITKERMKVIDFSDVYFNANESMIVKKSSKIRSIADLNKKGVVVIAIKGTDVANQVAKLASKASVKQFDDYGSAFNALKAGQGDVMIDDNGILAGLIADTPEFTLTKASLAEEPYGIGVEKGQTEMRQAINQALKQLRANGKYDQLVKKWFGKVSGFDVKHAESQKVKIQ</sequence>
<evidence type="ECO:0000256" key="4">
    <source>
        <dbReference type="SAM" id="SignalP"/>
    </source>
</evidence>
<dbReference type="SMART" id="SM00062">
    <property type="entry name" value="PBPb"/>
    <property type="match status" value="1"/>
</dbReference>
<dbReference type="Pfam" id="PF00497">
    <property type="entry name" value="SBP_bac_3"/>
    <property type="match status" value="1"/>
</dbReference>
<dbReference type="PANTHER" id="PTHR30085">
    <property type="entry name" value="AMINO ACID ABC TRANSPORTER PERMEASE"/>
    <property type="match status" value="1"/>
</dbReference>
<name>A0AAV5PFL2_LACDE</name>
<dbReference type="GO" id="GO:0015276">
    <property type="term" value="F:ligand-gated monoatomic ion channel activity"/>
    <property type="evidence" value="ECO:0007669"/>
    <property type="project" value="InterPro"/>
</dbReference>
<dbReference type="SUPFAM" id="SSF53850">
    <property type="entry name" value="Periplasmic binding protein-like II"/>
    <property type="match status" value="1"/>
</dbReference>
<keyword evidence="2" id="KW-0813">Transport</keyword>
<organism evidence="7 8">
    <name type="scientific">Lactobacillus delbrueckii subsp. bulgaricus</name>
    <dbReference type="NCBI Taxonomy" id="1585"/>
    <lineage>
        <taxon>Bacteria</taxon>
        <taxon>Bacillati</taxon>
        <taxon>Bacillota</taxon>
        <taxon>Bacilli</taxon>
        <taxon>Lactobacillales</taxon>
        <taxon>Lactobacillaceae</taxon>
        <taxon>Lactobacillus</taxon>
    </lineage>
</organism>
<feature type="signal peptide" evidence="4">
    <location>
        <begin position="1"/>
        <end position="35"/>
    </location>
</feature>
<dbReference type="GO" id="GO:0005576">
    <property type="term" value="C:extracellular region"/>
    <property type="evidence" value="ECO:0007669"/>
    <property type="project" value="TreeGrafter"/>
</dbReference>
<gene>
    <name evidence="7" type="ORF">ME0900_09340</name>
</gene>
<feature type="chain" id="PRO_5043686118" evidence="4">
    <location>
        <begin position="36"/>
        <end position="292"/>
    </location>
</feature>
<dbReference type="AlphaFoldDB" id="A0AAV5PFL2"/>
<dbReference type="InterPro" id="IPR001638">
    <property type="entry name" value="Solute-binding_3/MltF_N"/>
</dbReference>
<evidence type="ECO:0000313" key="7">
    <source>
        <dbReference type="EMBL" id="GMB86561.1"/>
    </source>
</evidence>
<keyword evidence="3 4" id="KW-0732">Signal</keyword>
<feature type="domain" description="Ionotropic glutamate receptor C-terminal" evidence="6">
    <location>
        <begin position="52"/>
        <end position="275"/>
    </location>
</feature>
<evidence type="ECO:0000259" key="5">
    <source>
        <dbReference type="SMART" id="SM00062"/>
    </source>
</evidence>
<feature type="domain" description="Solute-binding protein family 3/N-terminal" evidence="5">
    <location>
        <begin position="52"/>
        <end position="276"/>
    </location>
</feature>
<dbReference type="EMBL" id="BSWK01000011">
    <property type="protein sequence ID" value="GMB86561.1"/>
    <property type="molecule type" value="Genomic_DNA"/>
</dbReference>
<comment type="similarity">
    <text evidence="1">Belongs to the bacterial solute-binding protein 3 family.</text>
</comment>